<reference evidence="2" key="1">
    <citation type="journal article" date="2019" name="Int. J. Syst. Evol. Microbiol.">
        <title>The Global Catalogue of Microorganisms (GCM) 10K type strain sequencing project: providing services to taxonomists for standard genome sequencing and annotation.</title>
        <authorList>
            <consortium name="The Broad Institute Genomics Platform"/>
            <consortium name="The Broad Institute Genome Sequencing Center for Infectious Disease"/>
            <person name="Wu L."/>
            <person name="Ma J."/>
        </authorList>
    </citation>
    <scope>NUCLEOTIDE SEQUENCE [LARGE SCALE GENOMIC DNA]</scope>
    <source>
        <strain evidence="2">JCM 31486</strain>
    </source>
</reference>
<evidence type="ECO:0000313" key="1">
    <source>
        <dbReference type="EMBL" id="MFD1047660.1"/>
    </source>
</evidence>
<dbReference type="Gene3D" id="3.30.70.1230">
    <property type="entry name" value="Nucleotide cyclase"/>
    <property type="match status" value="1"/>
</dbReference>
<dbReference type="InterPro" id="IPR029787">
    <property type="entry name" value="Nucleotide_cyclase"/>
</dbReference>
<dbReference type="SUPFAM" id="SSF55073">
    <property type="entry name" value="Nucleotide cyclase"/>
    <property type="match status" value="1"/>
</dbReference>
<sequence>MDVVGFSAPTRTHVHHSVVRTALYTLLEQAFSSIGVRWDECYHEDRGDGVLVTVPSTVAKSAFVALPTTLLDRLTEHNSRHPPDEQIRLRMALHAGEIQPDEHGLIGRALILAFRLLDSQVLRDATGVLGVIVSAWFYD</sequence>
<gene>
    <name evidence="1" type="ORF">ACFQ1S_20035</name>
</gene>
<dbReference type="Proteomes" id="UP001597045">
    <property type="component" value="Unassembled WGS sequence"/>
</dbReference>
<name>A0ABW3MD90_9PSEU</name>
<dbReference type="EMBL" id="JBHTIS010001186">
    <property type="protein sequence ID" value="MFD1047660.1"/>
    <property type="molecule type" value="Genomic_DNA"/>
</dbReference>
<protein>
    <submittedName>
        <fullName evidence="1">SARP family transcriptional regulator</fullName>
    </submittedName>
</protein>
<keyword evidence="2" id="KW-1185">Reference proteome</keyword>
<evidence type="ECO:0000313" key="2">
    <source>
        <dbReference type="Proteomes" id="UP001597045"/>
    </source>
</evidence>
<proteinExistence type="predicted"/>
<comment type="caution">
    <text evidence="1">The sequence shown here is derived from an EMBL/GenBank/DDBJ whole genome shotgun (WGS) entry which is preliminary data.</text>
</comment>
<organism evidence="1 2">
    <name type="scientific">Kibdelosporangium lantanae</name>
    <dbReference type="NCBI Taxonomy" id="1497396"/>
    <lineage>
        <taxon>Bacteria</taxon>
        <taxon>Bacillati</taxon>
        <taxon>Actinomycetota</taxon>
        <taxon>Actinomycetes</taxon>
        <taxon>Pseudonocardiales</taxon>
        <taxon>Pseudonocardiaceae</taxon>
        <taxon>Kibdelosporangium</taxon>
    </lineage>
</organism>
<accession>A0ABW3MD90</accession>
<feature type="non-terminal residue" evidence="1">
    <location>
        <position position="139"/>
    </location>
</feature>